<proteinExistence type="predicted"/>
<accession>A0A6L5XLR4</accession>
<dbReference type="Proteomes" id="UP000477488">
    <property type="component" value="Unassembled WGS sequence"/>
</dbReference>
<keyword evidence="2" id="KW-1185">Reference proteome</keyword>
<evidence type="ECO:0000313" key="2">
    <source>
        <dbReference type="Proteomes" id="UP000477488"/>
    </source>
</evidence>
<evidence type="ECO:0000313" key="1">
    <source>
        <dbReference type="EMBL" id="MSS28127.1"/>
    </source>
</evidence>
<dbReference type="RefSeq" id="WP_154511250.1">
    <property type="nucleotide sequence ID" value="NZ_VUMH01000008.1"/>
</dbReference>
<comment type="caution">
    <text evidence="1">The sequence shown here is derived from an EMBL/GenBank/DDBJ whole genome shotgun (WGS) entry which is preliminary data.</text>
</comment>
<reference evidence="1 2" key="1">
    <citation type="submission" date="2019-09" db="EMBL/GenBank/DDBJ databases">
        <title>In-depth cultivation of the pig gut microbiome towards novel bacterial diversity and tailored functional studies.</title>
        <authorList>
            <person name="Wylensek D."/>
            <person name="Hitch T.C.A."/>
            <person name="Clavel T."/>
        </authorList>
    </citation>
    <scope>NUCLEOTIDE SEQUENCE [LARGE SCALE GENOMIC DNA]</scope>
    <source>
        <strain evidence="1 2">PG-178-WT-4</strain>
    </source>
</reference>
<name>A0A6L5XLR4_9BACT</name>
<gene>
    <name evidence="1" type="ORF">FYJ44_08765</name>
</gene>
<protein>
    <submittedName>
        <fullName evidence="1">Uncharacterized protein</fullName>
    </submittedName>
</protein>
<dbReference type="AlphaFoldDB" id="A0A6L5XLR4"/>
<dbReference type="EMBL" id="VUMH01000008">
    <property type="protein sequence ID" value="MSS28127.1"/>
    <property type="molecule type" value="Genomic_DNA"/>
</dbReference>
<organism evidence="1 2">
    <name type="scientific">Desulfovibrio porci</name>
    <dbReference type="NCBI Taxonomy" id="2605782"/>
    <lineage>
        <taxon>Bacteria</taxon>
        <taxon>Pseudomonadati</taxon>
        <taxon>Thermodesulfobacteriota</taxon>
        <taxon>Desulfovibrionia</taxon>
        <taxon>Desulfovibrionales</taxon>
        <taxon>Desulfovibrionaceae</taxon>
        <taxon>Desulfovibrio</taxon>
    </lineage>
</organism>
<sequence>MTKKLPSSIQAEESLSQLHAMKQLLSISGSKKDTDDMKKRIENQARAVFATPDLFLDFNKYFNKLGWHGHGSLPIPLLEQANQLAKSNLFEEAEELLVNHYTDKFDYHFILLRGLPRYFEREHIFEKAKERFFQEDYISCVPLILMMIDGIGYDTFNSVTFKIGVDFNTWDSISAINGDIDNLIKEITRVRRIFNTDKLTIPYRNGILHGIDVGYDNKLVAIKAWALLFTIRDILVDKRNEESKKSKYNEQQEKKQEEFLSFVQNPIKHIGEIFDYADSFYNWKPSRNQSQWDMVKKTGAPEDFPNDSPEHSIMSFLYAWKSSNYGLMAELVFKKDNITKGKLAGQFRQALNLKSLQDYRIEFIQEERGGIVFGTVLTIAERLVEYKKDICLITDYYIDGKKQYVSNGSGRWLINDVIVPMLCYLPTQNGETL</sequence>